<dbReference type="GO" id="GO:0004252">
    <property type="term" value="F:serine-type endopeptidase activity"/>
    <property type="evidence" value="ECO:0007669"/>
    <property type="project" value="InterPro"/>
</dbReference>
<evidence type="ECO:0000256" key="1">
    <source>
        <dbReference type="ARBA" id="ARBA00023157"/>
    </source>
</evidence>
<keyword evidence="5" id="KW-1185">Reference proteome</keyword>
<dbReference type="Proteomes" id="UP001314229">
    <property type="component" value="Unassembled WGS sequence"/>
</dbReference>
<dbReference type="InterPro" id="IPR043504">
    <property type="entry name" value="Peptidase_S1_PA_chymotrypsin"/>
</dbReference>
<dbReference type="InterPro" id="IPR001254">
    <property type="entry name" value="Trypsin_dom"/>
</dbReference>
<dbReference type="InterPro" id="IPR018114">
    <property type="entry name" value="TRYPSIN_HIS"/>
</dbReference>
<dbReference type="InterPro" id="IPR001314">
    <property type="entry name" value="Peptidase_S1A"/>
</dbReference>
<evidence type="ECO:0000259" key="3">
    <source>
        <dbReference type="PROSITE" id="PS50240"/>
    </source>
</evidence>
<dbReference type="Gene3D" id="2.40.10.10">
    <property type="entry name" value="Trypsin-like serine proteases"/>
    <property type="match status" value="2"/>
</dbReference>
<keyword evidence="1" id="KW-1015">Disulfide bond</keyword>
<dbReference type="PANTHER" id="PTHR24271:SF96">
    <property type="entry name" value="GRANZYME A-RELATED"/>
    <property type="match status" value="1"/>
</dbReference>
<reference evidence="4 5" key="1">
    <citation type="submission" date="2024-01" db="EMBL/GenBank/DDBJ databases">
        <authorList>
            <person name="Alioto T."/>
            <person name="Alioto T."/>
            <person name="Gomez Garrido J."/>
        </authorList>
    </citation>
    <scope>NUCLEOTIDE SEQUENCE [LARGE SCALE GENOMIC DNA]</scope>
</reference>
<evidence type="ECO:0000313" key="4">
    <source>
        <dbReference type="EMBL" id="CAK6973827.1"/>
    </source>
</evidence>
<proteinExistence type="predicted"/>
<dbReference type="Pfam" id="PF00089">
    <property type="entry name" value="Trypsin"/>
    <property type="match status" value="1"/>
</dbReference>
<organism evidence="4 5">
    <name type="scientific">Scomber scombrus</name>
    <name type="common">Atlantic mackerel</name>
    <name type="synonym">Scomber vernalis</name>
    <dbReference type="NCBI Taxonomy" id="13677"/>
    <lineage>
        <taxon>Eukaryota</taxon>
        <taxon>Metazoa</taxon>
        <taxon>Chordata</taxon>
        <taxon>Craniata</taxon>
        <taxon>Vertebrata</taxon>
        <taxon>Euteleostomi</taxon>
        <taxon>Actinopterygii</taxon>
        <taxon>Neopterygii</taxon>
        <taxon>Teleostei</taxon>
        <taxon>Neoteleostei</taxon>
        <taxon>Acanthomorphata</taxon>
        <taxon>Pelagiaria</taxon>
        <taxon>Scombriformes</taxon>
        <taxon>Scombridae</taxon>
        <taxon>Scomber</taxon>
    </lineage>
</organism>
<accession>A0AAV1PPP6</accession>
<dbReference type="GO" id="GO:0006508">
    <property type="term" value="P:proteolysis"/>
    <property type="evidence" value="ECO:0007669"/>
    <property type="project" value="InterPro"/>
</dbReference>
<dbReference type="PROSITE" id="PS00134">
    <property type="entry name" value="TRYPSIN_HIS"/>
    <property type="match status" value="1"/>
</dbReference>
<feature type="signal peptide" evidence="2">
    <location>
        <begin position="1"/>
        <end position="16"/>
    </location>
</feature>
<feature type="chain" id="PRO_5043763138" evidence="2">
    <location>
        <begin position="17"/>
        <end position="255"/>
    </location>
</feature>
<gene>
    <name evidence="4" type="ORF">FSCOSCO3_A007438</name>
</gene>
<keyword evidence="2" id="KW-0732">Signal</keyword>
<protein>
    <submittedName>
        <fullName evidence="4">Kallikrein-8-like</fullName>
    </submittedName>
</protein>
<dbReference type="PANTHER" id="PTHR24271">
    <property type="entry name" value="KALLIKREIN-RELATED"/>
    <property type="match status" value="1"/>
</dbReference>
<dbReference type="SMART" id="SM00020">
    <property type="entry name" value="Tryp_SPc"/>
    <property type="match status" value="1"/>
</dbReference>
<dbReference type="PRINTS" id="PR00722">
    <property type="entry name" value="CHYMOTRYPSIN"/>
</dbReference>
<dbReference type="AlphaFoldDB" id="A0AAV1PPP6"/>
<dbReference type="PROSITE" id="PS50240">
    <property type="entry name" value="TRYPSIN_DOM"/>
    <property type="match status" value="1"/>
</dbReference>
<comment type="caution">
    <text evidence="4">The sequence shown here is derived from an EMBL/GenBank/DDBJ whole genome shotgun (WGS) entry which is preliminary data.</text>
</comment>
<evidence type="ECO:0000313" key="5">
    <source>
        <dbReference type="Proteomes" id="UP001314229"/>
    </source>
</evidence>
<name>A0AAV1PPP6_SCOSC</name>
<dbReference type="InterPro" id="IPR009003">
    <property type="entry name" value="Peptidase_S1_PA"/>
</dbReference>
<dbReference type="EMBL" id="CAWUFR010000239">
    <property type="protein sequence ID" value="CAK6973827.1"/>
    <property type="molecule type" value="Genomic_DNA"/>
</dbReference>
<feature type="domain" description="Peptidase S1" evidence="3">
    <location>
        <begin position="10"/>
        <end position="252"/>
    </location>
</feature>
<evidence type="ECO:0000256" key="2">
    <source>
        <dbReference type="SAM" id="SignalP"/>
    </source>
</evidence>
<sequence>MKSCFVLILVLAGAAAGAIEKRVLGSKSCGKERQYHVEIEAVQGGKACGGALLNPRWVITAAHCAGQTVKVKIAFHLEMSFLKKAKAFFKNKPIKKEQVIDVKQQFPRKEEDNSHDLMLIKLNEDVSPKFPTIQLPAAECTKPALKQQVQIGGWGAKKADMKNKKTKKLMCSTTMIGDCGENDKPDKDYNSDDIMCAFKPGVESCHGDAGTAVEYNDILYGIIVSEPIDKCANPIVMVDICPHLKWIEDTMRSAN</sequence>
<dbReference type="SUPFAM" id="SSF50494">
    <property type="entry name" value="Trypsin-like serine proteases"/>
    <property type="match status" value="1"/>
</dbReference>